<proteinExistence type="predicted"/>
<keyword evidence="1" id="KW-0812">Transmembrane</keyword>
<dbReference type="Proteomes" id="UP000646152">
    <property type="component" value="Unassembled WGS sequence"/>
</dbReference>
<dbReference type="InterPro" id="IPR051311">
    <property type="entry name" value="DedA_domain"/>
</dbReference>
<protein>
    <recommendedName>
        <fullName evidence="2">VTT domain-containing protein</fullName>
    </recommendedName>
</protein>
<evidence type="ECO:0000256" key="1">
    <source>
        <dbReference type="SAM" id="Phobius"/>
    </source>
</evidence>
<keyword evidence="1" id="KW-0472">Membrane</keyword>
<gene>
    <name evidence="3" type="ORF">GCM10011502_10290</name>
</gene>
<organism evidence="3 4">
    <name type="scientific">Oceanisphaera marina</name>
    <dbReference type="NCBI Taxonomy" id="2017550"/>
    <lineage>
        <taxon>Bacteria</taxon>
        <taxon>Pseudomonadati</taxon>
        <taxon>Pseudomonadota</taxon>
        <taxon>Gammaproteobacteria</taxon>
        <taxon>Aeromonadales</taxon>
        <taxon>Aeromonadaceae</taxon>
        <taxon>Oceanisphaera</taxon>
    </lineage>
</organism>
<evidence type="ECO:0000313" key="3">
    <source>
        <dbReference type="EMBL" id="GGB38945.1"/>
    </source>
</evidence>
<sequence length="206" mass="22560">MELMYMPNTEVGNNELPGWIRRAMASGYLLPVLFMASLLEAIIVPIPLELILIPLLLLQPQRRWLLASVALAGCLCGALLGYWFGGWLFDSLGQWLLTTLGAQDAFADFENTLAEQGFMAIVVVGVTPVPFQVAMLAAGAASYPLWMFMLAAAVARGIRYFGLALLVHLFGEQAMGLFKRRGKPVGFAILILAILGFGVQWWLEGK</sequence>
<feature type="domain" description="VTT" evidence="2">
    <location>
        <begin position="62"/>
        <end position="168"/>
    </location>
</feature>
<evidence type="ECO:0000313" key="4">
    <source>
        <dbReference type="Proteomes" id="UP000646152"/>
    </source>
</evidence>
<dbReference type="InterPro" id="IPR032816">
    <property type="entry name" value="VTT_dom"/>
</dbReference>
<keyword evidence="4" id="KW-1185">Reference proteome</keyword>
<accession>A0ABQ1IJD2</accession>
<dbReference type="EMBL" id="BMKE01000006">
    <property type="protein sequence ID" value="GGB38945.1"/>
    <property type="molecule type" value="Genomic_DNA"/>
</dbReference>
<evidence type="ECO:0000259" key="2">
    <source>
        <dbReference type="Pfam" id="PF09335"/>
    </source>
</evidence>
<dbReference type="Pfam" id="PF09335">
    <property type="entry name" value="VTT_dom"/>
    <property type="match status" value="1"/>
</dbReference>
<comment type="caution">
    <text evidence="3">The sequence shown here is derived from an EMBL/GenBank/DDBJ whole genome shotgun (WGS) entry which is preliminary data.</text>
</comment>
<feature type="transmembrane region" description="Helical" evidence="1">
    <location>
        <begin position="28"/>
        <end position="57"/>
    </location>
</feature>
<keyword evidence="1" id="KW-1133">Transmembrane helix</keyword>
<feature type="transmembrane region" description="Helical" evidence="1">
    <location>
        <begin position="64"/>
        <end position="85"/>
    </location>
</feature>
<name>A0ABQ1IJD2_9GAMM</name>
<dbReference type="PANTHER" id="PTHR42709">
    <property type="entry name" value="ALKALINE PHOSPHATASE LIKE PROTEIN"/>
    <property type="match status" value="1"/>
</dbReference>
<dbReference type="PANTHER" id="PTHR42709:SF11">
    <property type="entry name" value="DEDA FAMILY PROTEIN"/>
    <property type="match status" value="1"/>
</dbReference>
<feature type="transmembrane region" description="Helical" evidence="1">
    <location>
        <begin position="118"/>
        <end position="138"/>
    </location>
</feature>
<reference evidence="4" key="1">
    <citation type="journal article" date="2019" name="Int. J. Syst. Evol. Microbiol.">
        <title>The Global Catalogue of Microorganisms (GCM) 10K type strain sequencing project: providing services to taxonomists for standard genome sequencing and annotation.</title>
        <authorList>
            <consortium name="The Broad Institute Genomics Platform"/>
            <consortium name="The Broad Institute Genome Sequencing Center for Infectious Disease"/>
            <person name="Wu L."/>
            <person name="Ma J."/>
        </authorList>
    </citation>
    <scope>NUCLEOTIDE SEQUENCE [LARGE SCALE GENOMIC DNA]</scope>
    <source>
        <strain evidence="4">CGMCC 1.15923</strain>
    </source>
</reference>
<feature type="transmembrane region" description="Helical" evidence="1">
    <location>
        <begin position="185"/>
        <end position="203"/>
    </location>
</feature>
<feature type="transmembrane region" description="Helical" evidence="1">
    <location>
        <begin position="145"/>
        <end position="170"/>
    </location>
</feature>